<accession>A0A1S8T8K4</accession>
<dbReference type="Gene3D" id="1.10.10.2830">
    <property type="match status" value="1"/>
</dbReference>
<dbReference type="STRING" id="29367.CLPUN_41970"/>
<dbReference type="AlphaFoldDB" id="A0A1S8T8K4"/>
<name>A0A1S8T8K4_9CLOT</name>
<gene>
    <name evidence="1" type="ORF">CLPUN_41970</name>
</gene>
<dbReference type="EMBL" id="LZZM01000206">
    <property type="protein sequence ID" value="OOM73959.1"/>
    <property type="molecule type" value="Genomic_DNA"/>
</dbReference>
<sequence length="155" mass="17650">MERISKNLTEDFKQEFKEEKVNISTAYELSKLPQDQQEEILKEYEEKGNISIKDVKEKIEDLPIQKGYEESNTLEIIENDIVNVATGEVVLQKIPSYVSKTMGETIREMNDDELAYFFCSVCQGGNGCAGICDLAAACKKENRHETCVKWLEGKV</sequence>
<keyword evidence="2" id="KW-1185">Reference proteome</keyword>
<evidence type="ECO:0000313" key="1">
    <source>
        <dbReference type="EMBL" id="OOM73959.1"/>
    </source>
</evidence>
<organism evidence="1 2">
    <name type="scientific">Clostridium puniceum</name>
    <dbReference type="NCBI Taxonomy" id="29367"/>
    <lineage>
        <taxon>Bacteria</taxon>
        <taxon>Bacillati</taxon>
        <taxon>Bacillota</taxon>
        <taxon>Clostridia</taxon>
        <taxon>Eubacteriales</taxon>
        <taxon>Clostridiaceae</taxon>
        <taxon>Clostridium</taxon>
    </lineage>
</organism>
<proteinExistence type="predicted"/>
<protein>
    <submittedName>
        <fullName evidence="1">Uncharacterized protein</fullName>
    </submittedName>
</protein>
<evidence type="ECO:0000313" key="2">
    <source>
        <dbReference type="Proteomes" id="UP000190890"/>
    </source>
</evidence>
<comment type="caution">
    <text evidence="1">The sequence shown here is derived from an EMBL/GenBank/DDBJ whole genome shotgun (WGS) entry which is preliminary data.</text>
</comment>
<reference evidence="1 2" key="1">
    <citation type="submission" date="2016-05" db="EMBL/GenBank/DDBJ databases">
        <title>Microbial solvent formation.</title>
        <authorList>
            <person name="Poehlein A."/>
            <person name="Montoya Solano J.D."/>
            <person name="Flitsch S."/>
            <person name="Krabben P."/>
            <person name="Duerre P."/>
            <person name="Daniel R."/>
        </authorList>
    </citation>
    <scope>NUCLEOTIDE SEQUENCE [LARGE SCALE GENOMIC DNA]</scope>
    <source>
        <strain evidence="1 2">DSM 2619</strain>
    </source>
</reference>
<dbReference type="Proteomes" id="UP000190890">
    <property type="component" value="Unassembled WGS sequence"/>
</dbReference>